<evidence type="ECO:0000259" key="8">
    <source>
        <dbReference type="Pfam" id="PF03828"/>
    </source>
</evidence>
<dbReference type="GO" id="GO:0031499">
    <property type="term" value="C:TRAMP complex"/>
    <property type="evidence" value="ECO:0007669"/>
    <property type="project" value="TreeGrafter"/>
</dbReference>
<dbReference type="PANTHER" id="PTHR23092:SF15">
    <property type="entry name" value="INACTIVE NON-CANONICAL POLY(A) RNA POLYMERASE PROTEIN TRF4-2-RELATED"/>
    <property type="match status" value="1"/>
</dbReference>
<dbReference type="InterPro" id="IPR045862">
    <property type="entry name" value="Trf4-like"/>
</dbReference>
<dbReference type="GeneID" id="136799310"/>
<reference evidence="10" key="1">
    <citation type="submission" date="2021-01" db="UniProtKB">
        <authorList>
            <consortium name="EnsemblMetazoa"/>
        </authorList>
    </citation>
    <scope>IDENTIFICATION</scope>
</reference>
<proteinExistence type="inferred from homology"/>
<protein>
    <recommendedName>
        <fullName evidence="3">polynucleotide adenylyltransferase</fullName>
        <ecNumber evidence="3">2.7.7.19</ecNumber>
    </recommendedName>
</protein>
<dbReference type="CDD" id="cd05402">
    <property type="entry name" value="NT_PAP_TUTase"/>
    <property type="match status" value="1"/>
</dbReference>
<dbReference type="GO" id="GO:0046872">
    <property type="term" value="F:metal ion binding"/>
    <property type="evidence" value="ECO:0007669"/>
    <property type="project" value="UniProtKB-KW"/>
</dbReference>
<dbReference type="AlphaFoldDB" id="A0A7M5UZ02"/>
<dbReference type="PANTHER" id="PTHR23092">
    <property type="entry name" value="POLY(A) RNA POLYMERASE"/>
    <property type="match status" value="1"/>
</dbReference>
<dbReference type="RefSeq" id="XP_066912118.1">
    <property type="nucleotide sequence ID" value="XM_067056017.1"/>
</dbReference>
<keyword evidence="5" id="KW-0479">Metal-binding</keyword>
<feature type="domain" description="PAP-associated" evidence="8">
    <location>
        <begin position="302"/>
        <end position="360"/>
    </location>
</feature>
<dbReference type="Gene3D" id="1.10.1410.10">
    <property type="match status" value="1"/>
</dbReference>
<comment type="similarity">
    <text evidence="2">Belongs to the DNA polymerase type-B-like family.</text>
</comment>
<feature type="compositionally biased region" description="Basic and acidic residues" evidence="7">
    <location>
        <begin position="66"/>
        <end position="86"/>
    </location>
</feature>
<dbReference type="Gene3D" id="3.30.460.10">
    <property type="entry name" value="Beta Polymerase, domain 2"/>
    <property type="match status" value="1"/>
</dbReference>
<dbReference type="Pfam" id="PF03828">
    <property type="entry name" value="PAP_assoc"/>
    <property type="match status" value="1"/>
</dbReference>
<dbReference type="GO" id="GO:1990817">
    <property type="term" value="F:poly(A) RNA polymerase activity"/>
    <property type="evidence" value="ECO:0007669"/>
    <property type="project" value="UniProtKB-EC"/>
</dbReference>
<dbReference type="InterPro" id="IPR054708">
    <property type="entry name" value="MTPAP-like_central"/>
</dbReference>
<feature type="domain" description="Poly(A) RNA polymerase mitochondrial-like central palm" evidence="9">
    <location>
        <begin position="114"/>
        <end position="244"/>
    </location>
</feature>
<keyword evidence="4" id="KW-0808">Transferase</keyword>
<dbReference type="GO" id="GO:0003729">
    <property type="term" value="F:mRNA binding"/>
    <property type="evidence" value="ECO:0007669"/>
    <property type="project" value="TreeGrafter"/>
</dbReference>
<dbReference type="GO" id="GO:0031123">
    <property type="term" value="P:RNA 3'-end processing"/>
    <property type="evidence" value="ECO:0007669"/>
    <property type="project" value="TreeGrafter"/>
</dbReference>
<dbReference type="InterPro" id="IPR002058">
    <property type="entry name" value="PAP_assoc"/>
</dbReference>
<accession>A0A7M5UZ02</accession>
<dbReference type="SUPFAM" id="SSF81301">
    <property type="entry name" value="Nucleotidyltransferase"/>
    <property type="match status" value="1"/>
</dbReference>
<dbReference type="FunFam" id="3.30.460.10:FF:000006">
    <property type="entry name" value="non-canonical poly(A) RNA polymerase PAPD5"/>
    <property type="match status" value="1"/>
</dbReference>
<evidence type="ECO:0000313" key="11">
    <source>
        <dbReference type="Proteomes" id="UP000594262"/>
    </source>
</evidence>
<dbReference type="Proteomes" id="UP000594262">
    <property type="component" value="Unplaced"/>
</dbReference>
<evidence type="ECO:0000313" key="10">
    <source>
        <dbReference type="EnsemblMetazoa" id="CLYHEMP008357.1"/>
    </source>
</evidence>
<evidence type="ECO:0000256" key="2">
    <source>
        <dbReference type="ARBA" id="ARBA00008593"/>
    </source>
</evidence>
<dbReference type="GO" id="GO:0043634">
    <property type="term" value="P:polyadenylation-dependent ncRNA catabolic process"/>
    <property type="evidence" value="ECO:0007669"/>
    <property type="project" value="TreeGrafter"/>
</dbReference>
<feature type="compositionally biased region" description="Polar residues" evidence="7">
    <location>
        <begin position="607"/>
        <end position="654"/>
    </location>
</feature>
<feature type="region of interest" description="Disordered" evidence="7">
    <location>
        <begin position="43"/>
        <end position="86"/>
    </location>
</feature>
<feature type="region of interest" description="Disordered" evidence="7">
    <location>
        <begin position="535"/>
        <end position="557"/>
    </location>
</feature>
<evidence type="ECO:0000259" key="9">
    <source>
        <dbReference type="Pfam" id="PF22600"/>
    </source>
</evidence>
<dbReference type="GO" id="GO:0005730">
    <property type="term" value="C:nucleolus"/>
    <property type="evidence" value="ECO:0007669"/>
    <property type="project" value="TreeGrafter"/>
</dbReference>
<keyword evidence="11" id="KW-1185">Reference proteome</keyword>
<dbReference type="InterPro" id="IPR043519">
    <property type="entry name" value="NT_sf"/>
</dbReference>
<dbReference type="Pfam" id="PF22600">
    <property type="entry name" value="MTPAP-like_central"/>
    <property type="match status" value="1"/>
</dbReference>
<dbReference type="OrthoDB" id="273917at2759"/>
<comment type="cofactor">
    <cofactor evidence="1">
        <name>Mn(2+)</name>
        <dbReference type="ChEBI" id="CHEBI:29035"/>
    </cofactor>
</comment>
<organism evidence="10 11">
    <name type="scientific">Clytia hemisphaerica</name>
    <dbReference type="NCBI Taxonomy" id="252671"/>
    <lineage>
        <taxon>Eukaryota</taxon>
        <taxon>Metazoa</taxon>
        <taxon>Cnidaria</taxon>
        <taxon>Hydrozoa</taxon>
        <taxon>Hydroidolina</taxon>
        <taxon>Leptothecata</taxon>
        <taxon>Obeliida</taxon>
        <taxon>Clytiidae</taxon>
        <taxon>Clytia</taxon>
    </lineage>
</organism>
<feature type="compositionally biased region" description="Low complexity" evidence="7">
    <location>
        <begin position="535"/>
        <end position="551"/>
    </location>
</feature>
<sequence>MAVDPRFERLPEHEGPAFRTWQLIMQTTMGSVVQQQATGGHIQLSNVPKPRSKPAPADDFIPLGSSKKENQIEENDEAPKIKKEKQAPKEAVADELFIPWKTHDHYPEDPVGLHLEISDFHKYMKPTIEEEKMRQNVVDRISALIVHIWPSAKVEVFGSFRTKLYLPTSDIDLAVFGKWEKLPLNTLKKELVNHGFADEETIKVLDKASVPIIKLTDKKSKIRVDISFNVESSIKSAELIKKYIEEFRILPSLFLIIKHFLVQRDLNEVFTGGISSYCLMLLTISFLQRHRKVDVRKTKNVNLGVLLMEFLELYGRNFNYQRIAVKIKDDGCYANKEMLAKELGEGTFLPLLCIEDPITHSCEIGKSSYGILRVKDAFEYGFNIIDRAIRNKSYFKVNPNSTYLSRIVSVAREVEEYRQWIRTSYKSFDFVPKTPVYIPSTPVTPQSIYPIAIPNQFISTSNGRPPLLPTPPSPFSPRVNMITSPFSTYPPSTTYGFFGDSNTVQQTIIIPTAGSTGNSDTTDLNQQQIPNLQQSQKLNQQPSQQNPEIVTTPPPPVTQQIHYVVPANNGAYIQQTRPLTQQSFVSPSPSPSSPIKTMPPNLAFGSLITSMAQQRRNNSKANTNYTNKRNTNSARNSQRNSPKTSPKLTNRSFSVPNAVPGIAAVSVPQTTTDYSKQISRITGTESRIHYTADELRSLNPGTTMVSNGNGKRKTEKEYRVPVERFDSSKFINKDSSIHKYVAPVPLKSSPVASHMKRRDSLKDSAIVISSDGE</sequence>
<feature type="region of interest" description="Disordered" evidence="7">
    <location>
        <begin position="749"/>
        <end position="773"/>
    </location>
</feature>
<evidence type="ECO:0000256" key="5">
    <source>
        <dbReference type="ARBA" id="ARBA00022723"/>
    </source>
</evidence>
<dbReference type="EnsemblMetazoa" id="CLYHEMT008357.1">
    <property type="protein sequence ID" value="CLYHEMP008357.1"/>
    <property type="gene ID" value="CLYHEMG008357"/>
</dbReference>
<name>A0A7M5UZ02_9CNID</name>
<dbReference type="SUPFAM" id="SSF81631">
    <property type="entry name" value="PAP/OAS1 substrate-binding domain"/>
    <property type="match status" value="1"/>
</dbReference>
<evidence type="ECO:0000256" key="3">
    <source>
        <dbReference type="ARBA" id="ARBA00012388"/>
    </source>
</evidence>
<dbReference type="EC" id="2.7.7.19" evidence="3"/>
<evidence type="ECO:0000256" key="6">
    <source>
        <dbReference type="ARBA" id="ARBA00022842"/>
    </source>
</evidence>
<dbReference type="FunFam" id="1.10.1410.10:FF:000003">
    <property type="entry name" value="non-canonical poly(A) RNA polymerase PAPD7"/>
    <property type="match status" value="1"/>
</dbReference>
<evidence type="ECO:0000256" key="4">
    <source>
        <dbReference type="ARBA" id="ARBA00022679"/>
    </source>
</evidence>
<evidence type="ECO:0000256" key="1">
    <source>
        <dbReference type="ARBA" id="ARBA00001936"/>
    </source>
</evidence>
<feature type="region of interest" description="Disordered" evidence="7">
    <location>
        <begin position="581"/>
        <end position="654"/>
    </location>
</feature>
<evidence type="ECO:0000256" key="7">
    <source>
        <dbReference type="SAM" id="MobiDB-lite"/>
    </source>
</evidence>
<keyword evidence="6" id="KW-0460">Magnesium</keyword>